<dbReference type="AlphaFoldDB" id="A0A2K1E137"/>
<evidence type="ECO:0000313" key="2">
    <source>
        <dbReference type="Proteomes" id="UP000236641"/>
    </source>
</evidence>
<gene>
    <name evidence="1" type="ORF">C1T31_06600</name>
</gene>
<sequence length="136" mass="16478">MIFNYCKLYLIFIFLPIGSFTQTFDEIFELDKFHNGIKIYNKLKLSSDGTYHKKILNSGHQLESYEENGKWYKKGDTLYLQLERLIAFPEFPESKWKDFTREDVFLMKRRRIIPIYNQKKALKFSLIRKNIKYANN</sequence>
<reference evidence="1 2" key="1">
    <citation type="submission" date="2018-01" db="EMBL/GenBank/DDBJ databases">
        <title>The draft genome of Hanstruepera neustonica JCM19743.</title>
        <authorList>
            <person name="He R.-H."/>
            <person name="Du Z.-J."/>
        </authorList>
    </citation>
    <scope>NUCLEOTIDE SEQUENCE [LARGE SCALE GENOMIC DNA]</scope>
    <source>
        <strain evidence="1 2">JCM19743</strain>
    </source>
</reference>
<comment type="caution">
    <text evidence="1">The sequence shown here is derived from an EMBL/GenBank/DDBJ whole genome shotgun (WGS) entry which is preliminary data.</text>
</comment>
<name>A0A2K1E137_9FLAO</name>
<keyword evidence="2" id="KW-1185">Reference proteome</keyword>
<proteinExistence type="predicted"/>
<accession>A0A2K1E137</accession>
<evidence type="ECO:0000313" key="1">
    <source>
        <dbReference type="EMBL" id="PNQ73987.1"/>
    </source>
</evidence>
<dbReference type="EMBL" id="POWF01000002">
    <property type="protein sequence ID" value="PNQ73987.1"/>
    <property type="molecule type" value="Genomic_DNA"/>
</dbReference>
<organism evidence="1 2">
    <name type="scientific">Hanstruepera neustonica</name>
    <dbReference type="NCBI Taxonomy" id="1445657"/>
    <lineage>
        <taxon>Bacteria</taxon>
        <taxon>Pseudomonadati</taxon>
        <taxon>Bacteroidota</taxon>
        <taxon>Flavobacteriia</taxon>
        <taxon>Flavobacteriales</taxon>
        <taxon>Flavobacteriaceae</taxon>
        <taxon>Hanstruepera</taxon>
    </lineage>
</organism>
<protein>
    <submittedName>
        <fullName evidence="1">Uncharacterized protein</fullName>
    </submittedName>
</protein>
<dbReference type="Proteomes" id="UP000236641">
    <property type="component" value="Unassembled WGS sequence"/>
</dbReference>